<organism evidence="1 2">
    <name type="scientific">Streptomyces tremellae</name>
    <dbReference type="NCBI Taxonomy" id="1124239"/>
    <lineage>
        <taxon>Bacteria</taxon>
        <taxon>Bacillati</taxon>
        <taxon>Actinomycetota</taxon>
        <taxon>Actinomycetes</taxon>
        <taxon>Kitasatosporales</taxon>
        <taxon>Streptomycetaceae</taxon>
        <taxon>Streptomyces</taxon>
    </lineage>
</organism>
<reference evidence="2" key="1">
    <citation type="journal article" date="2019" name="Int. J. Syst. Evol. Microbiol.">
        <title>The Global Catalogue of Microorganisms (GCM) 10K type strain sequencing project: providing services to taxonomists for standard genome sequencing and annotation.</title>
        <authorList>
            <consortium name="The Broad Institute Genomics Platform"/>
            <consortium name="The Broad Institute Genome Sequencing Center for Infectious Disease"/>
            <person name="Wu L."/>
            <person name="Ma J."/>
        </authorList>
    </citation>
    <scope>NUCLEOTIDE SEQUENCE [LARGE SCALE GENOMIC DNA]</scope>
    <source>
        <strain evidence="2">JCM 30846</strain>
    </source>
</reference>
<sequence length="226" mass="24929">MTTSRTATRSDTLDELRRWLLEEHGETVDPDRLGHVRTEIERVVRDGVSGALVELGCFRGAMTLWMRTLLDTLGDDRPIHVFDSFQGLPDTTEEDEIVMPLGAMSAGMAEVRATFETWGRTPPLMCPGWFEDTLAEGLPDEIAFGYLDGDLYSSTVVSLAECVPRLNPGGALILDDYADPEANPRTIVKFPGVKRACDEYFGTPSPVEVLIGEGDLAYGRYTRPLA</sequence>
<dbReference type="Gene3D" id="3.40.50.150">
    <property type="entry name" value="Vaccinia Virus protein VP39"/>
    <property type="match status" value="1"/>
</dbReference>
<comment type="caution">
    <text evidence="1">The sequence shown here is derived from an EMBL/GenBank/DDBJ whole genome shotgun (WGS) entry which is preliminary data.</text>
</comment>
<evidence type="ECO:0000313" key="2">
    <source>
        <dbReference type="Proteomes" id="UP001499884"/>
    </source>
</evidence>
<dbReference type="RefSeq" id="WP_345645313.1">
    <property type="nucleotide sequence ID" value="NZ_BAABEP010000013.1"/>
</dbReference>
<accession>A0ABP7EWD4</accession>
<dbReference type="PANTHER" id="PTHR40036:SF1">
    <property type="entry name" value="MACROCIN O-METHYLTRANSFERASE"/>
    <property type="match status" value="1"/>
</dbReference>
<keyword evidence="2" id="KW-1185">Reference proteome</keyword>
<dbReference type="Pfam" id="PF05711">
    <property type="entry name" value="TylF"/>
    <property type="match status" value="1"/>
</dbReference>
<dbReference type="PANTHER" id="PTHR40036">
    <property type="entry name" value="MACROCIN O-METHYLTRANSFERASE"/>
    <property type="match status" value="1"/>
</dbReference>
<dbReference type="SUPFAM" id="SSF53335">
    <property type="entry name" value="S-adenosyl-L-methionine-dependent methyltransferases"/>
    <property type="match status" value="1"/>
</dbReference>
<evidence type="ECO:0000313" key="1">
    <source>
        <dbReference type="EMBL" id="GAA3725826.1"/>
    </source>
</evidence>
<proteinExistence type="predicted"/>
<dbReference type="Proteomes" id="UP001499884">
    <property type="component" value="Unassembled WGS sequence"/>
</dbReference>
<gene>
    <name evidence="1" type="ORF">GCM10023082_24780</name>
</gene>
<evidence type="ECO:0008006" key="3">
    <source>
        <dbReference type="Google" id="ProtNLM"/>
    </source>
</evidence>
<dbReference type="InterPro" id="IPR029063">
    <property type="entry name" value="SAM-dependent_MTases_sf"/>
</dbReference>
<name>A0ABP7EWD4_9ACTN</name>
<dbReference type="EMBL" id="BAABEP010000013">
    <property type="protein sequence ID" value="GAA3725826.1"/>
    <property type="molecule type" value="Genomic_DNA"/>
</dbReference>
<protein>
    <recommendedName>
        <fullName evidence="3">Methyltransferase</fullName>
    </recommendedName>
</protein>
<dbReference type="InterPro" id="IPR008884">
    <property type="entry name" value="TylF_MeTrfase"/>
</dbReference>